<accession>A0A6H5HZK1</accession>
<name>A0A6H5HZK1_9HYME</name>
<dbReference type="PRINTS" id="PR01415">
    <property type="entry name" value="ANKYRIN"/>
</dbReference>
<dbReference type="PROSITE" id="PS50297">
    <property type="entry name" value="ANK_REP_REGION"/>
    <property type="match status" value="5"/>
</dbReference>
<evidence type="ECO:0000256" key="1">
    <source>
        <dbReference type="ARBA" id="ARBA00022737"/>
    </source>
</evidence>
<gene>
    <name evidence="4" type="ORF">TBRA_LOCUS1610</name>
</gene>
<dbReference type="InterPro" id="IPR036770">
    <property type="entry name" value="Ankyrin_rpt-contain_sf"/>
</dbReference>
<feature type="repeat" description="ANK" evidence="3">
    <location>
        <begin position="427"/>
        <end position="455"/>
    </location>
</feature>
<proteinExistence type="predicted"/>
<keyword evidence="1" id="KW-0677">Repeat</keyword>
<keyword evidence="2 3" id="KW-0040">ANK repeat</keyword>
<dbReference type="PROSITE" id="PS50088">
    <property type="entry name" value="ANK_REPEAT"/>
    <property type="match status" value="5"/>
</dbReference>
<dbReference type="PANTHER" id="PTHR24198">
    <property type="entry name" value="ANKYRIN REPEAT AND PROTEIN KINASE DOMAIN-CONTAINING PROTEIN"/>
    <property type="match status" value="1"/>
</dbReference>
<dbReference type="Pfam" id="PF12796">
    <property type="entry name" value="Ank_2"/>
    <property type="match status" value="2"/>
</dbReference>
<protein>
    <submittedName>
        <fullName evidence="4">Uncharacterized protein</fullName>
    </submittedName>
</protein>
<reference evidence="4 5" key="1">
    <citation type="submission" date="2020-02" db="EMBL/GenBank/DDBJ databases">
        <authorList>
            <person name="Ferguson B K."/>
        </authorList>
    </citation>
    <scope>NUCLEOTIDE SEQUENCE [LARGE SCALE GENOMIC DNA]</scope>
</reference>
<evidence type="ECO:0000313" key="5">
    <source>
        <dbReference type="Proteomes" id="UP000479190"/>
    </source>
</evidence>
<dbReference type="SMART" id="SM00248">
    <property type="entry name" value="ANK"/>
    <property type="match status" value="10"/>
</dbReference>
<feature type="repeat" description="ANK" evidence="3">
    <location>
        <begin position="189"/>
        <end position="222"/>
    </location>
</feature>
<dbReference type="AlphaFoldDB" id="A0A6H5HZK1"/>
<dbReference type="PANTHER" id="PTHR24198:SF165">
    <property type="entry name" value="ANKYRIN REPEAT-CONTAINING PROTEIN-RELATED"/>
    <property type="match status" value="1"/>
</dbReference>
<keyword evidence="5" id="KW-1185">Reference proteome</keyword>
<dbReference type="Gene3D" id="1.25.40.20">
    <property type="entry name" value="Ankyrin repeat-containing domain"/>
    <property type="match status" value="3"/>
</dbReference>
<evidence type="ECO:0000256" key="2">
    <source>
        <dbReference type="ARBA" id="ARBA00023043"/>
    </source>
</evidence>
<evidence type="ECO:0000256" key="3">
    <source>
        <dbReference type="PROSITE-ProRule" id="PRU00023"/>
    </source>
</evidence>
<dbReference type="Proteomes" id="UP000479190">
    <property type="component" value="Unassembled WGS sequence"/>
</dbReference>
<dbReference type="SUPFAM" id="SSF48403">
    <property type="entry name" value="Ankyrin repeat"/>
    <property type="match status" value="1"/>
</dbReference>
<feature type="repeat" description="ANK" evidence="3">
    <location>
        <begin position="115"/>
        <end position="147"/>
    </location>
</feature>
<dbReference type="OrthoDB" id="194358at2759"/>
<feature type="repeat" description="ANK" evidence="3">
    <location>
        <begin position="279"/>
        <end position="311"/>
    </location>
</feature>
<feature type="repeat" description="ANK" evidence="3">
    <location>
        <begin position="353"/>
        <end position="385"/>
    </location>
</feature>
<organism evidence="4 5">
    <name type="scientific">Trichogramma brassicae</name>
    <dbReference type="NCBI Taxonomy" id="86971"/>
    <lineage>
        <taxon>Eukaryota</taxon>
        <taxon>Metazoa</taxon>
        <taxon>Ecdysozoa</taxon>
        <taxon>Arthropoda</taxon>
        <taxon>Hexapoda</taxon>
        <taxon>Insecta</taxon>
        <taxon>Pterygota</taxon>
        <taxon>Neoptera</taxon>
        <taxon>Endopterygota</taxon>
        <taxon>Hymenoptera</taxon>
        <taxon>Apocrita</taxon>
        <taxon>Proctotrupomorpha</taxon>
        <taxon>Chalcidoidea</taxon>
        <taxon>Trichogrammatidae</taxon>
        <taxon>Trichogramma</taxon>
    </lineage>
</organism>
<dbReference type="EMBL" id="CADCXV010000335">
    <property type="protein sequence ID" value="CAB0029581.1"/>
    <property type="molecule type" value="Genomic_DNA"/>
</dbReference>
<dbReference type="InterPro" id="IPR002110">
    <property type="entry name" value="Ankyrin_rpt"/>
</dbReference>
<evidence type="ECO:0000313" key="4">
    <source>
        <dbReference type="EMBL" id="CAB0029581.1"/>
    </source>
</evidence>
<sequence>MNAVVFAGVVGPEVYFFIRFVIETGYKDVPNVDEYGTPLLCHTTPLHYLATHNILGRDPYVRKLFKIYDKFDVNYTDESGLTHFHVACIADCRDVVSNFLVLGQDCLNNCRWRKTGDSPLHLAVQYNRKEVAITLLRNGANPNLVNAMGSTPLHVICKGLRDDVHLAESLFEFSNDRYFPISVDTRDRNGDTPLHLALRSDEKKNLMKLLLRQGANPNSINFYSESTPLHILCNRSDDVEDLVVSFFETNDEVIDSLKSLLNIEHYENLGVQVNARDQLGNTPLHYVLDRGHIELVEFLLGKDADPNLANAKGLTPLHTICNNKFHTNFFLEYFLNTNERMRETVQVNAQDNEGNTPLHLALQCGYEEMAETLLGRGADPRLANSIGFTALHTICKDCNDRHALTEMLFKISKAKQQLVQVDARDNLGRTPLQWAVASFSIKTVEILFKHGADLSSFVFPTESHFYEALDIEMHINNFKTNLASSAMELVELLENKGYEMDRRDALTIMALFAKYGLFQKSADLEEFCWYDDEKSAERVYNAARMRVYYTYTCGCVRGRGRRSSCSRKLKGCVLCVDAAHVRSYNKCLARASSRGRGASAATTCSATRQRRGGVKCANKASVWDAPRTAVVVAAAEFSSV</sequence>